<dbReference type="InterPro" id="IPR000425">
    <property type="entry name" value="MIP"/>
</dbReference>
<evidence type="ECO:0000256" key="5">
    <source>
        <dbReference type="ARBA" id="ARBA00022737"/>
    </source>
</evidence>
<name>A0A4Z0A2G6_9AGAM</name>
<comment type="caution">
    <text evidence="12">The sequence shown here is derived from an EMBL/GenBank/DDBJ whole genome shotgun (WGS) entry which is preliminary data.</text>
</comment>
<organism evidence="12 13">
    <name type="scientific">Hericium alpestre</name>
    <dbReference type="NCBI Taxonomy" id="135208"/>
    <lineage>
        <taxon>Eukaryota</taxon>
        <taxon>Fungi</taxon>
        <taxon>Dikarya</taxon>
        <taxon>Basidiomycota</taxon>
        <taxon>Agaricomycotina</taxon>
        <taxon>Agaricomycetes</taxon>
        <taxon>Russulales</taxon>
        <taxon>Hericiaceae</taxon>
        <taxon>Hericium</taxon>
    </lineage>
</organism>
<feature type="transmembrane region" description="Helical" evidence="11">
    <location>
        <begin position="208"/>
        <end position="226"/>
    </location>
</feature>
<comment type="catalytic activity">
    <reaction evidence="8">
        <text>H2O(in) = H2O(out)</text>
        <dbReference type="Rhea" id="RHEA:29667"/>
        <dbReference type="ChEBI" id="CHEBI:15377"/>
    </reaction>
</comment>
<evidence type="ECO:0000256" key="9">
    <source>
        <dbReference type="RuleBase" id="RU000477"/>
    </source>
</evidence>
<keyword evidence="3 9" id="KW-0813">Transport</keyword>
<dbReference type="InterPro" id="IPR023271">
    <property type="entry name" value="Aquaporin-like"/>
</dbReference>
<dbReference type="Gene3D" id="1.20.1080.10">
    <property type="entry name" value="Glycerol uptake facilitator protein"/>
    <property type="match status" value="1"/>
</dbReference>
<dbReference type="CDD" id="cd00333">
    <property type="entry name" value="MIP"/>
    <property type="match status" value="1"/>
</dbReference>
<evidence type="ECO:0008006" key="14">
    <source>
        <dbReference type="Google" id="ProtNLM"/>
    </source>
</evidence>
<feature type="region of interest" description="Disordered" evidence="10">
    <location>
        <begin position="11"/>
        <end position="32"/>
    </location>
</feature>
<evidence type="ECO:0000256" key="6">
    <source>
        <dbReference type="ARBA" id="ARBA00022989"/>
    </source>
</evidence>
<accession>A0A4Z0A2G6</accession>
<dbReference type="NCBIfam" id="TIGR00861">
    <property type="entry name" value="MIP"/>
    <property type="match status" value="1"/>
</dbReference>
<sequence>MSIPFWKPLRGLSRHPPENGSTESAKKDEAAHLENVGETPEEFEAHHEYFSRYPNNWSKIRYHIREPAAELLGTMVLILFGTGVDCQVVLGSNPAVAPTPKGDYLSLNFGWACGAALGVWVSGGVSGGHINPIVTLSLAVFRDFPWYKVPTFMFAQLIGALVAALIVFGNYFHAIDIFEGGKGIRTTPGTASLFSVYSLAYLPSANCFFDEFIGSMILVLVVFAITDKRNGPPAPGMVPLVIFILILGIGAAFGMQTGYAVNPARDLGPRIMTAMVGYGRAVFNFRSQFWIWCPILGSFCGGLVGGGLYDALIFLGDESWMNRPNKAARQHFAHARSAERQRPPAGFPQDEDVV</sequence>
<dbReference type="InterPro" id="IPR050363">
    <property type="entry name" value="MIP/Aquaporin"/>
</dbReference>
<evidence type="ECO:0000256" key="10">
    <source>
        <dbReference type="SAM" id="MobiDB-lite"/>
    </source>
</evidence>
<comment type="similarity">
    <text evidence="2 9">Belongs to the MIP/aquaporin (TC 1.A.8) family.</text>
</comment>
<dbReference type="STRING" id="135208.A0A4Z0A2G6"/>
<evidence type="ECO:0000256" key="3">
    <source>
        <dbReference type="ARBA" id="ARBA00022448"/>
    </source>
</evidence>
<evidence type="ECO:0000256" key="4">
    <source>
        <dbReference type="ARBA" id="ARBA00022692"/>
    </source>
</evidence>
<dbReference type="EMBL" id="SFCI01000310">
    <property type="protein sequence ID" value="TFY80640.1"/>
    <property type="molecule type" value="Genomic_DNA"/>
</dbReference>
<dbReference type="PRINTS" id="PR00783">
    <property type="entry name" value="MINTRINSICP"/>
</dbReference>
<dbReference type="AlphaFoldDB" id="A0A4Z0A2G6"/>
<dbReference type="GO" id="GO:0015250">
    <property type="term" value="F:water channel activity"/>
    <property type="evidence" value="ECO:0007669"/>
    <property type="project" value="TreeGrafter"/>
</dbReference>
<dbReference type="OrthoDB" id="3222at2759"/>
<dbReference type="Proteomes" id="UP000298061">
    <property type="component" value="Unassembled WGS sequence"/>
</dbReference>
<keyword evidence="4 9" id="KW-0812">Transmembrane</keyword>
<keyword evidence="7 11" id="KW-0472">Membrane</keyword>
<keyword evidence="5" id="KW-0677">Repeat</keyword>
<evidence type="ECO:0000256" key="1">
    <source>
        <dbReference type="ARBA" id="ARBA00004141"/>
    </source>
</evidence>
<dbReference type="Pfam" id="PF00230">
    <property type="entry name" value="MIP"/>
    <property type="match status" value="1"/>
</dbReference>
<feature type="region of interest" description="Disordered" evidence="10">
    <location>
        <begin position="331"/>
        <end position="354"/>
    </location>
</feature>
<feature type="transmembrane region" description="Helical" evidence="11">
    <location>
        <begin position="238"/>
        <end position="259"/>
    </location>
</feature>
<proteinExistence type="inferred from homology"/>
<feature type="transmembrane region" description="Helical" evidence="11">
    <location>
        <begin position="152"/>
        <end position="172"/>
    </location>
</feature>
<feature type="transmembrane region" description="Helical" evidence="11">
    <location>
        <begin position="289"/>
        <end position="316"/>
    </location>
</feature>
<evidence type="ECO:0000256" key="8">
    <source>
        <dbReference type="ARBA" id="ARBA00034651"/>
    </source>
</evidence>
<evidence type="ECO:0000256" key="11">
    <source>
        <dbReference type="SAM" id="Phobius"/>
    </source>
</evidence>
<evidence type="ECO:0000313" key="12">
    <source>
        <dbReference type="EMBL" id="TFY80640.1"/>
    </source>
</evidence>
<dbReference type="PANTHER" id="PTHR43829">
    <property type="entry name" value="AQUAPORIN OR AQUAGLYCEROPORIN RELATED"/>
    <property type="match status" value="1"/>
</dbReference>
<reference evidence="12 13" key="1">
    <citation type="submission" date="2019-02" db="EMBL/GenBank/DDBJ databases">
        <title>Genome sequencing of the rare red list fungi Hericium alpestre (H. flagellum).</title>
        <authorList>
            <person name="Buettner E."/>
            <person name="Kellner H."/>
        </authorList>
    </citation>
    <scope>NUCLEOTIDE SEQUENCE [LARGE SCALE GENOMIC DNA]</scope>
    <source>
        <strain evidence="12 13">DSM 108284</strain>
    </source>
</reference>
<dbReference type="GO" id="GO:0015254">
    <property type="term" value="F:glycerol channel activity"/>
    <property type="evidence" value="ECO:0007669"/>
    <property type="project" value="TreeGrafter"/>
</dbReference>
<keyword evidence="6 11" id="KW-1133">Transmembrane helix</keyword>
<protein>
    <recommendedName>
        <fullName evidence="14">Aquaporin</fullName>
    </recommendedName>
</protein>
<evidence type="ECO:0000256" key="2">
    <source>
        <dbReference type="ARBA" id="ARBA00006175"/>
    </source>
</evidence>
<gene>
    <name evidence="12" type="ORF">EWM64_g3373</name>
</gene>
<dbReference type="FunFam" id="1.20.1080.10:FF:000027">
    <property type="entry name" value="MIP aquaporin"/>
    <property type="match status" value="1"/>
</dbReference>
<dbReference type="PANTHER" id="PTHR43829:SF9">
    <property type="entry name" value="AQUAPORIN-9"/>
    <property type="match status" value="1"/>
</dbReference>
<comment type="subcellular location">
    <subcellularLocation>
        <location evidence="1">Membrane</location>
        <topology evidence="1">Multi-pass membrane protein</topology>
    </subcellularLocation>
</comment>
<keyword evidence="13" id="KW-1185">Reference proteome</keyword>
<evidence type="ECO:0000256" key="7">
    <source>
        <dbReference type="ARBA" id="ARBA00023136"/>
    </source>
</evidence>
<dbReference type="SUPFAM" id="SSF81338">
    <property type="entry name" value="Aquaporin-like"/>
    <property type="match status" value="1"/>
</dbReference>
<evidence type="ECO:0000313" key="13">
    <source>
        <dbReference type="Proteomes" id="UP000298061"/>
    </source>
</evidence>
<dbReference type="GO" id="GO:0005886">
    <property type="term" value="C:plasma membrane"/>
    <property type="evidence" value="ECO:0007669"/>
    <property type="project" value="TreeGrafter"/>
</dbReference>